<keyword evidence="6" id="KW-1133">Transmembrane helix</keyword>
<dbReference type="Gene3D" id="3.40.50.2000">
    <property type="entry name" value="Glycogen Phosphorylase B"/>
    <property type="match status" value="1"/>
</dbReference>
<reference evidence="8" key="1">
    <citation type="submission" date="2022-11" db="UniProtKB">
        <authorList>
            <consortium name="WormBaseParasite"/>
        </authorList>
    </citation>
    <scope>IDENTIFICATION</scope>
</reference>
<dbReference type="InterPro" id="IPR002213">
    <property type="entry name" value="UDP_glucos_trans"/>
</dbReference>
<keyword evidence="6" id="KW-0472">Membrane</keyword>
<keyword evidence="4" id="KW-0808">Transferase</keyword>
<evidence type="ECO:0000313" key="7">
    <source>
        <dbReference type="Proteomes" id="UP000887564"/>
    </source>
</evidence>
<keyword evidence="3" id="KW-0328">Glycosyltransferase</keyword>
<protein>
    <recommendedName>
        <fullName evidence="2">glucuronosyltransferase</fullName>
        <ecNumber evidence="2">2.4.1.17</ecNumber>
    </recommendedName>
</protein>
<name>A0A914R2D0_PAREQ</name>
<comment type="similarity">
    <text evidence="1">Belongs to the UDP-glycosyltransferase family.</text>
</comment>
<proteinExistence type="inferred from homology"/>
<evidence type="ECO:0000256" key="1">
    <source>
        <dbReference type="ARBA" id="ARBA00009995"/>
    </source>
</evidence>
<evidence type="ECO:0000256" key="6">
    <source>
        <dbReference type="SAM" id="Phobius"/>
    </source>
</evidence>
<comment type="catalytic activity">
    <reaction evidence="5">
        <text>glucuronate acceptor + UDP-alpha-D-glucuronate = acceptor beta-D-glucuronoside + UDP + H(+)</text>
        <dbReference type="Rhea" id="RHEA:21032"/>
        <dbReference type="ChEBI" id="CHEBI:15378"/>
        <dbReference type="ChEBI" id="CHEBI:58052"/>
        <dbReference type="ChEBI" id="CHEBI:58223"/>
        <dbReference type="ChEBI" id="CHEBI:132367"/>
        <dbReference type="ChEBI" id="CHEBI:132368"/>
        <dbReference type="EC" id="2.4.1.17"/>
    </reaction>
</comment>
<dbReference type="PANTHER" id="PTHR48043">
    <property type="entry name" value="EG:EG0003.4 PROTEIN-RELATED"/>
    <property type="match status" value="1"/>
</dbReference>
<feature type="transmembrane region" description="Helical" evidence="6">
    <location>
        <begin position="138"/>
        <end position="161"/>
    </location>
</feature>
<evidence type="ECO:0000313" key="8">
    <source>
        <dbReference type="WBParaSite" id="PEQ_0000040901-mRNA-1"/>
    </source>
</evidence>
<dbReference type="InterPro" id="IPR050271">
    <property type="entry name" value="UDP-glycosyltransferase"/>
</dbReference>
<feature type="transmembrane region" description="Helical" evidence="6">
    <location>
        <begin position="60"/>
        <end position="84"/>
    </location>
</feature>
<evidence type="ECO:0000256" key="5">
    <source>
        <dbReference type="ARBA" id="ARBA00047475"/>
    </source>
</evidence>
<evidence type="ECO:0000256" key="3">
    <source>
        <dbReference type="ARBA" id="ARBA00022676"/>
    </source>
</evidence>
<dbReference type="GO" id="GO:0015020">
    <property type="term" value="F:glucuronosyltransferase activity"/>
    <property type="evidence" value="ECO:0007669"/>
    <property type="project" value="UniProtKB-EC"/>
</dbReference>
<feature type="transmembrane region" description="Helical" evidence="6">
    <location>
        <begin position="20"/>
        <end position="39"/>
    </location>
</feature>
<dbReference type="Pfam" id="PF00201">
    <property type="entry name" value="UDPGT"/>
    <property type="match status" value="1"/>
</dbReference>
<dbReference type="AlphaFoldDB" id="A0A914R2D0"/>
<organism evidence="7 8">
    <name type="scientific">Parascaris equorum</name>
    <name type="common">Equine roundworm</name>
    <dbReference type="NCBI Taxonomy" id="6256"/>
    <lineage>
        <taxon>Eukaryota</taxon>
        <taxon>Metazoa</taxon>
        <taxon>Ecdysozoa</taxon>
        <taxon>Nematoda</taxon>
        <taxon>Chromadorea</taxon>
        <taxon>Rhabditida</taxon>
        <taxon>Spirurina</taxon>
        <taxon>Ascaridomorpha</taxon>
        <taxon>Ascaridoidea</taxon>
        <taxon>Ascarididae</taxon>
        <taxon>Parascaris</taxon>
    </lineage>
</organism>
<accession>A0A914R2D0</accession>
<dbReference type="WBParaSite" id="PEQ_0000040901-mRNA-1">
    <property type="protein sequence ID" value="PEQ_0000040901-mRNA-1"/>
    <property type="gene ID" value="PEQ_0000040901"/>
</dbReference>
<dbReference type="EC" id="2.4.1.17" evidence="2"/>
<dbReference type="PANTHER" id="PTHR48043:SF145">
    <property type="entry name" value="FI06409P-RELATED"/>
    <property type="match status" value="1"/>
</dbReference>
<keyword evidence="7" id="KW-1185">Reference proteome</keyword>
<evidence type="ECO:0000256" key="4">
    <source>
        <dbReference type="ARBA" id="ARBA00022679"/>
    </source>
</evidence>
<evidence type="ECO:0000256" key="2">
    <source>
        <dbReference type="ARBA" id="ARBA00012544"/>
    </source>
</evidence>
<dbReference type="SUPFAM" id="SSF53756">
    <property type="entry name" value="UDP-Glycosyltransferase/glycogen phosphorylase"/>
    <property type="match status" value="1"/>
</dbReference>
<keyword evidence="6" id="KW-0812">Transmembrane</keyword>
<sequence>MKVSFVKLGHIDAFITHAGLNSLSEAIFAGVPVISIPLFGDQLYNAEIKLFHNYAGMVPIWLFIRIKALPFFRSIMLFFFSYSIKSKELSLMLEKKPMKPSEMFLKYVEFAAEFKSVGEYLQLQSVNLNDIQLYSLDVIVPFLFCLLLFYYLSFLIAMRLFRCLRASFKTKRD</sequence>
<dbReference type="Proteomes" id="UP000887564">
    <property type="component" value="Unplaced"/>
</dbReference>